<organism evidence="1 2">
    <name type="scientific">Mucilaginibacter galii</name>
    <dbReference type="NCBI Taxonomy" id="2005073"/>
    <lineage>
        <taxon>Bacteria</taxon>
        <taxon>Pseudomonadati</taxon>
        <taxon>Bacteroidota</taxon>
        <taxon>Sphingobacteriia</taxon>
        <taxon>Sphingobacteriales</taxon>
        <taxon>Sphingobacteriaceae</taxon>
        <taxon>Mucilaginibacter</taxon>
    </lineage>
</organism>
<dbReference type="EMBL" id="BMDO01000008">
    <property type="protein sequence ID" value="GGI51756.1"/>
    <property type="molecule type" value="Genomic_DNA"/>
</dbReference>
<dbReference type="RefSeq" id="WP_188417861.1">
    <property type="nucleotide sequence ID" value="NZ_BMDO01000008.1"/>
</dbReference>
<gene>
    <name evidence="1" type="ORF">GCM10011425_29680</name>
</gene>
<sequence length="210" mass="24338">MTNVKDDADVYELTFGSLIINGHEDGEYDQWEWLYAKIFSMNNVLLIKTDTTGKITRVGEKTEIVKRWKEARADILVTFDEEESEAIVSTMDKEFEQNLKQLYHNDTLLNFIFNDIYHQYNHEPVATPKTLLKHFGPVEVPIIEYKNLIDANSSANTSVVSIKATILPDQLDLTAVNDYLAKVNHFESDEDSDYTFHYEGLYKFTYGCER</sequence>
<evidence type="ECO:0000313" key="1">
    <source>
        <dbReference type="EMBL" id="GGI51756.1"/>
    </source>
</evidence>
<proteinExistence type="predicted"/>
<protein>
    <submittedName>
        <fullName evidence="1">Uncharacterized protein</fullName>
    </submittedName>
</protein>
<dbReference type="AlphaFoldDB" id="A0A917N2B6"/>
<keyword evidence="2" id="KW-1185">Reference proteome</keyword>
<reference evidence="1" key="2">
    <citation type="submission" date="2020-09" db="EMBL/GenBank/DDBJ databases">
        <authorList>
            <person name="Sun Q."/>
            <person name="Sedlacek I."/>
        </authorList>
    </citation>
    <scope>NUCLEOTIDE SEQUENCE</scope>
    <source>
        <strain evidence="1">CCM 8711</strain>
    </source>
</reference>
<dbReference type="Proteomes" id="UP000662074">
    <property type="component" value="Unassembled WGS sequence"/>
</dbReference>
<comment type="caution">
    <text evidence="1">The sequence shown here is derived from an EMBL/GenBank/DDBJ whole genome shotgun (WGS) entry which is preliminary data.</text>
</comment>
<accession>A0A917N2B6</accession>
<evidence type="ECO:0000313" key="2">
    <source>
        <dbReference type="Proteomes" id="UP000662074"/>
    </source>
</evidence>
<name>A0A917N2B6_9SPHI</name>
<reference evidence="1" key="1">
    <citation type="journal article" date="2014" name="Int. J. Syst. Evol. Microbiol.">
        <title>Complete genome sequence of Corynebacterium casei LMG S-19264T (=DSM 44701T), isolated from a smear-ripened cheese.</title>
        <authorList>
            <consortium name="US DOE Joint Genome Institute (JGI-PGF)"/>
            <person name="Walter F."/>
            <person name="Albersmeier A."/>
            <person name="Kalinowski J."/>
            <person name="Ruckert C."/>
        </authorList>
    </citation>
    <scope>NUCLEOTIDE SEQUENCE</scope>
    <source>
        <strain evidence="1">CCM 8711</strain>
    </source>
</reference>